<dbReference type="PANTHER" id="PTHR43404">
    <property type="entry name" value="LIPOPOLYSACCHARIDE CHOLINEPHOSPHOTRANSFERASE LICD"/>
    <property type="match status" value="1"/>
</dbReference>
<dbReference type="Pfam" id="PF04991">
    <property type="entry name" value="LicD"/>
    <property type="match status" value="1"/>
</dbReference>
<sequence length="306" mass="35887">MKRTSDYLNEIARQSDLFYELTDEERDALKKCLLSIYIDVKSVCDKYGLTLMLGGGSVLGAVRHKGFIPWDDDFDMMMPREDFDKLKEVFEKELSDKYILSVPRYRGLCTSLYMQILKSNTVLKTPFNKTGYDNVLVDIYAIEKMPDILLLRKLKCFFLDLLRIISLSISEYKNRKIRSKYFKKDRVASIYYKTRCIIGFIFSALGRERMYGFFDKLASSSTGMDYCTIPTGRRMSYGECLKREVFFPVSKGSFEGMEVNLPHNPDVYLKNLYGDYMQIPPVERRERHFYTGIDLSSEFFIERKDV</sequence>
<dbReference type="RefSeq" id="WP_183669547.1">
    <property type="nucleotide sequence ID" value="NZ_BMPB01000003.1"/>
</dbReference>
<dbReference type="InterPro" id="IPR007074">
    <property type="entry name" value="LicD/FKTN/FKRP_NTP_transf"/>
</dbReference>
<reference evidence="2 3" key="1">
    <citation type="submission" date="2020-08" db="EMBL/GenBank/DDBJ databases">
        <title>Genomic Encyclopedia of Type Strains, Phase IV (KMG-IV): sequencing the most valuable type-strain genomes for metagenomic binning, comparative biology and taxonomic classification.</title>
        <authorList>
            <person name="Goeker M."/>
        </authorList>
    </citation>
    <scope>NUCLEOTIDE SEQUENCE [LARGE SCALE GENOMIC DNA]</scope>
    <source>
        <strain evidence="2 3">DSM 102983</strain>
    </source>
</reference>
<organism evidence="2 3">
    <name type="scientific">Parabacteroides faecis</name>
    <dbReference type="NCBI Taxonomy" id="1217282"/>
    <lineage>
        <taxon>Bacteria</taxon>
        <taxon>Pseudomonadati</taxon>
        <taxon>Bacteroidota</taxon>
        <taxon>Bacteroidia</taxon>
        <taxon>Bacteroidales</taxon>
        <taxon>Tannerellaceae</taxon>
        <taxon>Parabacteroides</taxon>
    </lineage>
</organism>
<feature type="domain" description="LicD/FKTN/FKRP nucleotidyltransferase" evidence="1">
    <location>
        <begin position="44"/>
        <end position="274"/>
    </location>
</feature>
<dbReference type="GO" id="GO:0016740">
    <property type="term" value="F:transferase activity"/>
    <property type="evidence" value="ECO:0007669"/>
    <property type="project" value="UniProtKB-KW"/>
</dbReference>
<keyword evidence="3" id="KW-1185">Reference proteome</keyword>
<proteinExistence type="predicted"/>
<accession>A0ABR6KIH7</accession>
<gene>
    <name evidence="2" type="ORF">GGQ57_001212</name>
</gene>
<evidence type="ECO:0000313" key="2">
    <source>
        <dbReference type="EMBL" id="MBB4621318.1"/>
    </source>
</evidence>
<comment type="caution">
    <text evidence="2">The sequence shown here is derived from an EMBL/GenBank/DDBJ whole genome shotgun (WGS) entry which is preliminary data.</text>
</comment>
<dbReference type="PANTHER" id="PTHR43404:SF2">
    <property type="entry name" value="LIPOPOLYSACCHARIDE CHOLINEPHOSPHOTRANSFERASE LICD"/>
    <property type="match status" value="1"/>
</dbReference>
<dbReference type="EC" id="2.7.8.-" evidence="2"/>
<dbReference type="InterPro" id="IPR052942">
    <property type="entry name" value="LPS_cholinephosphotransferase"/>
</dbReference>
<evidence type="ECO:0000259" key="1">
    <source>
        <dbReference type="Pfam" id="PF04991"/>
    </source>
</evidence>
<evidence type="ECO:0000313" key="3">
    <source>
        <dbReference type="Proteomes" id="UP000533637"/>
    </source>
</evidence>
<dbReference type="EMBL" id="JACHOC010000002">
    <property type="protein sequence ID" value="MBB4621318.1"/>
    <property type="molecule type" value="Genomic_DNA"/>
</dbReference>
<keyword evidence="2" id="KW-0808">Transferase</keyword>
<dbReference type="Proteomes" id="UP000533637">
    <property type="component" value="Unassembled WGS sequence"/>
</dbReference>
<name>A0ABR6KIH7_9BACT</name>
<protein>
    <submittedName>
        <fullName evidence="2">Lipopolysaccharide cholinephosphotransferase</fullName>
        <ecNumber evidence="2">2.7.8.-</ecNumber>
    </submittedName>
</protein>